<dbReference type="InterPro" id="IPR011990">
    <property type="entry name" value="TPR-like_helical_dom_sf"/>
</dbReference>
<gene>
    <name evidence="5" type="ordered locus">Sden_1244</name>
</gene>
<dbReference type="InterPro" id="IPR000160">
    <property type="entry name" value="GGDEF_dom"/>
</dbReference>
<dbReference type="Pfam" id="PF00990">
    <property type="entry name" value="GGDEF"/>
    <property type="match status" value="1"/>
</dbReference>
<dbReference type="NCBIfam" id="TIGR00254">
    <property type="entry name" value="GGDEF"/>
    <property type="match status" value="1"/>
</dbReference>
<dbReference type="SMART" id="SM00028">
    <property type="entry name" value="TPR"/>
    <property type="match status" value="3"/>
</dbReference>
<sequence length="578" mass="65622">MVRLFSVVLILFYSVCLLADEHQIEQDFIQLEQVLQSDTATADKLLNKLFSIQDELTTGQLTRLHVISSAQKLIKGDYHGADSQLDKVLTYPLDEATENTVYLYKVTANIGMKQYTKAFTLLEENLARIGGYGEQTIKISSYLRLVNAYLDMGAYQEAKQYAETVLDLNQGKMMREQCYALVLLSYAELKLAMLDKAKQGFAETQAYCEQHEAPLIVAMAIKGKGMLALEHQDYRLAAKMFEDALQRYQTFKFNFEIVRTQALLAQAYYHLERLGQALVLAQQVSDSADEPSNLEPKKQAYDVQASIAFQNEDFKQAYQFQLLSHDLELQLLNDQILKENAYQMAKFDSAEKNRELTNLKQEHELLSKQRDLNNRDASSSLMFTTLLIGAVACLSLLLFAAWLQRNRYKKQVQRDVLTGAYNRSTGQERAEIDFVQCLARREDYCLIVLDLDRFKIVNEKYGDATGDWVLKRLSQIMSENVSTEAVFARMGGEEFAIFSPRINLDDGVKLAKLLLQLIQNIDTRHTGHGFQIKASFGVSAMEEDDLSIDPLMHRAVLALQQAKANGGNRVEVAQSGEF</sequence>
<dbReference type="CDD" id="cd01949">
    <property type="entry name" value="GGDEF"/>
    <property type="match status" value="1"/>
</dbReference>
<dbReference type="Proteomes" id="UP000001982">
    <property type="component" value="Chromosome"/>
</dbReference>
<reference evidence="5 6" key="1">
    <citation type="submission" date="2006-03" db="EMBL/GenBank/DDBJ databases">
        <title>Complete sequence of Shewanella denitrificans OS217.</title>
        <authorList>
            <consortium name="US DOE Joint Genome Institute"/>
            <person name="Copeland A."/>
            <person name="Lucas S."/>
            <person name="Lapidus A."/>
            <person name="Barry K."/>
            <person name="Detter J.C."/>
            <person name="Glavina del Rio T."/>
            <person name="Hammon N."/>
            <person name="Israni S."/>
            <person name="Dalin E."/>
            <person name="Tice H."/>
            <person name="Pitluck S."/>
            <person name="Brettin T."/>
            <person name="Bruce D."/>
            <person name="Han C."/>
            <person name="Tapia R."/>
            <person name="Gilna P."/>
            <person name="Kiss H."/>
            <person name="Schmutz J."/>
            <person name="Larimer F."/>
            <person name="Land M."/>
            <person name="Hauser L."/>
            <person name="Kyrpides N."/>
            <person name="Lykidis A."/>
            <person name="Richardson P."/>
        </authorList>
    </citation>
    <scope>NUCLEOTIDE SEQUENCE [LARGE SCALE GENOMIC DNA]</scope>
    <source>
        <strain evidence="6">OS217 / ATCC BAA-1090 / DSM 15013</strain>
    </source>
</reference>
<keyword evidence="3" id="KW-0812">Transmembrane</keyword>
<dbReference type="Gene3D" id="1.25.40.10">
    <property type="entry name" value="Tetratricopeptide repeat domain"/>
    <property type="match status" value="1"/>
</dbReference>
<dbReference type="AlphaFoldDB" id="Q12PU6"/>
<dbReference type="SMART" id="SM00267">
    <property type="entry name" value="GGDEF"/>
    <property type="match status" value="1"/>
</dbReference>
<dbReference type="STRING" id="318161.Sden_1244"/>
<organism evidence="5 6">
    <name type="scientific">Shewanella denitrificans (strain OS217 / ATCC BAA-1090 / DSM 15013)</name>
    <dbReference type="NCBI Taxonomy" id="318161"/>
    <lineage>
        <taxon>Bacteria</taxon>
        <taxon>Pseudomonadati</taxon>
        <taxon>Pseudomonadota</taxon>
        <taxon>Gammaproteobacteria</taxon>
        <taxon>Alteromonadales</taxon>
        <taxon>Shewanellaceae</taxon>
        <taxon>Shewanella</taxon>
    </lineage>
</organism>
<dbReference type="GO" id="GO:0043709">
    <property type="term" value="P:cell adhesion involved in single-species biofilm formation"/>
    <property type="evidence" value="ECO:0007669"/>
    <property type="project" value="TreeGrafter"/>
</dbReference>
<keyword evidence="3" id="KW-1133">Transmembrane helix</keyword>
<evidence type="ECO:0000256" key="3">
    <source>
        <dbReference type="SAM" id="Phobius"/>
    </source>
</evidence>
<dbReference type="EC" id="2.7.7.65" evidence="1"/>
<dbReference type="SUPFAM" id="SSF55073">
    <property type="entry name" value="Nucleotide cyclase"/>
    <property type="match status" value="1"/>
</dbReference>
<comment type="catalytic activity">
    <reaction evidence="2">
        <text>2 GTP = 3',3'-c-di-GMP + 2 diphosphate</text>
        <dbReference type="Rhea" id="RHEA:24898"/>
        <dbReference type="ChEBI" id="CHEBI:33019"/>
        <dbReference type="ChEBI" id="CHEBI:37565"/>
        <dbReference type="ChEBI" id="CHEBI:58805"/>
        <dbReference type="EC" id="2.7.7.65"/>
    </reaction>
</comment>
<dbReference type="InterPro" id="IPR029787">
    <property type="entry name" value="Nucleotide_cyclase"/>
</dbReference>
<evidence type="ECO:0000256" key="1">
    <source>
        <dbReference type="ARBA" id="ARBA00012528"/>
    </source>
</evidence>
<protein>
    <recommendedName>
        <fullName evidence="1">diguanylate cyclase</fullName>
        <ecNumber evidence="1">2.7.7.65</ecNumber>
    </recommendedName>
</protein>
<dbReference type="GO" id="GO:0052621">
    <property type="term" value="F:diguanylate cyclase activity"/>
    <property type="evidence" value="ECO:0007669"/>
    <property type="project" value="UniProtKB-EC"/>
</dbReference>
<evidence type="ECO:0000313" key="6">
    <source>
        <dbReference type="Proteomes" id="UP000001982"/>
    </source>
</evidence>
<feature type="domain" description="GGDEF" evidence="4">
    <location>
        <begin position="442"/>
        <end position="575"/>
    </location>
</feature>
<proteinExistence type="predicted"/>
<dbReference type="InterPro" id="IPR019734">
    <property type="entry name" value="TPR_rpt"/>
</dbReference>
<dbReference type="KEGG" id="sdn:Sden_1244"/>
<dbReference type="GO" id="GO:1902201">
    <property type="term" value="P:negative regulation of bacterial-type flagellum-dependent cell motility"/>
    <property type="evidence" value="ECO:0007669"/>
    <property type="project" value="TreeGrafter"/>
</dbReference>
<dbReference type="SUPFAM" id="SSF48452">
    <property type="entry name" value="TPR-like"/>
    <property type="match status" value="1"/>
</dbReference>
<keyword evidence="6" id="KW-1185">Reference proteome</keyword>
<dbReference type="EMBL" id="CP000302">
    <property type="protein sequence ID" value="ABE54530.1"/>
    <property type="molecule type" value="Genomic_DNA"/>
</dbReference>
<evidence type="ECO:0000259" key="4">
    <source>
        <dbReference type="PROSITE" id="PS50887"/>
    </source>
</evidence>
<dbReference type="InterPro" id="IPR043128">
    <property type="entry name" value="Rev_trsase/Diguanyl_cyclase"/>
</dbReference>
<dbReference type="PANTHER" id="PTHR45138">
    <property type="entry name" value="REGULATORY COMPONENTS OF SENSORY TRANSDUCTION SYSTEM"/>
    <property type="match status" value="1"/>
</dbReference>
<dbReference type="InterPro" id="IPR050469">
    <property type="entry name" value="Diguanylate_Cyclase"/>
</dbReference>
<dbReference type="RefSeq" id="WP_011495689.1">
    <property type="nucleotide sequence ID" value="NC_007954.1"/>
</dbReference>
<evidence type="ECO:0000256" key="2">
    <source>
        <dbReference type="ARBA" id="ARBA00034247"/>
    </source>
</evidence>
<feature type="transmembrane region" description="Helical" evidence="3">
    <location>
        <begin position="381"/>
        <end position="403"/>
    </location>
</feature>
<accession>Q12PU6</accession>
<dbReference type="eggNOG" id="COG0457">
    <property type="taxonomic scope" value="Bacteria"/>
</dbReference>
<dbReference type="HOGENOM" id="CLU_022176_2_1_6"/>
<dbReference type="eggNOG" id="COG2199">
    <property type="taxonomic scope" value="Bacteria"/>
</dbReference>
<dbReference type="Gene3D" id="3.30.70.270">
    <property type="match status" value="1"/>
</dbReference>
<name>Q12PU6_SHEDO</name>
<dbReference type="PROSITE" id="PS50887">
    <property type="entry name" value="GGDEF"/>
    <property type="match status" value="1"/>
</dbReference>
<dbReference type="GO" id="GO:0005886">
    <property type="term" value="C:plasma membrane"/>
    <property type="evidence" value="ECO:0007669"/>
    <property type="project" value="TreeGrafter"/>
</dbReference>
<keyword evidence="3" id="KW-0472">Membrane</keyword>
<evidence type="ECO:0000313" key="5">
    <source>
        <dbReference type="EMBL" id="ABE54530.1"/>
    </source>
</evidence>
<dbReference type="PANTHER" id="PTHR45138:SF9">
    <property type="entry name" value="DIGUANYLATE CYCLASE DGCM-RELATED"/>
    <property type="match status" value="1"/>
</dbReference>